<dbReference type="PANTHER" id="PTHR21461:SF69">
    <property type="entry name" value="GLYCOSYLTRANSFERASE FAMILY 92 PROTEIN"/>
    <property type="match status" value="1"/>
</dbReference>
<dbReference type="PANTHER" id="PTHR21461">
    <property type="entry name" value="GLYCOSYLTRANSFERASE FAMILY 92 PROTEIN"/>
    <property type="match status" value="1"/>
</dbReference>
<evidence type="ECO:0000256" key="8">
    <source>
        <dbReference type="RuleBase" id="RU366017"/>
    </source>
</evidence>
<evidence type="ECO:0000256" key="3">
    <source>
        <dbReference type="ARBA" id="ARBA00022676"/>
    </source>
</evidence>
<evidence type="ECO:0000256" key="1">
    <source>
        <dbReference type="ARBA" id="ARBA00004167"/>
    </source>
</evidence>
<feature type="transmembrane region" description="Helical" evidence="8">
    <location>
        <begin position="21"/>
        <end position="44"/>
    </location>
</feature>
<keyword evidence="7 8" id="KW-0472">Membrane</keyword>
<dbReference type="GO" id="GO:0016757">
    <property type="term" value="F:glycosyltransferase activity"/>
    <property type="evidence" value="ECO:0007669"/>
    <property type="project" value="UniProtKB-UniRule"/>
</dbReference>
<evidence type="ECO:0000256" key="5">
    <source>
        <dbReference type="ARBA" id="ARBA00022692"/>
    </source>
</evidence>
<dbReference type="Pfam" id="PF01697">
    <property type="entry name" value="Glyco_transf_92"/>
    <property type="match status" value="1"/>
</dbReference>
<dbReference type="GO" id="GO:0005737">
    <property type="term" value="C:cytoplasm"/>
    <property type="evidence" value="ECO:0007669"/>
    <property type="project" value="TreeGrafter"/>
</dbReference>
<sequence length="474" mass="55055">MKWYISQLQAMVSVCSYSTKLFLVRCVFCTIGVIVAIVSCLTLTEHICFRGSICPPVKTITVCSTSNKASARQISHHQQDMDELRSFYPLFDIGVYVYASYWDDRMNDPVIRITGLRLDSTSLNSSRCLIQTADDNVTVVADVSNIYSDWPYVFKYYAFMMVCSIPTQLVKWHPNQVTILLSGGAILSVPITYAKALFSKQKELAVCVKPIHGQFDVIRMIEWVEIQKASGITEFILYDADLHGASRYVVDYYRIKGLVQIVRFPFLLAILRTADRDGVLGPQLRYSLYQQTYLLALQDCIYRFRLSYDFLIVIDLDEVILPTGDESVVEMFRRQRRNNPKFASYVFPTAWYFREFRNNTEVASSLLYMQTYAGAPPPNWYQPKSIVSTRYAVLVNYHEAKTSLVVPPRHEVPWERFGYVHHFRDGTCREKFRTEKDDVCARMKRTIRPDPSIRRYKIVTLKRVYKLMKYLQLS</sequence>
<dbReference type="GO" id="GO:0016020">
    <property type="term" value="C:membrane"/>
    <property type="evidence" value="ECO:0007669"/>
    <property type="project" value="UniProtKB-SubCell"/>
</dbReference>
<protein>
    <recommendedName>
        <fullName evidence="8">Glycosyltransferase family 92 protein</fullName>
        <ecNumber evidence="8">2.4.1.-</ecNumber>
    </recommendedName>
</protein>
<comment type="similarity">
    <text evidence="2 8">Belongs to the glycosyltransferase 92 family.</text>
</comment>
<reference evidence="9" key="1">
    <citation type="journal article" date="2023" name="Mol. Biol. Evol.">
        <title>Third-Generation Sequencing Reveals the Adaptive Role of the Epigenome in Three Deep-Sea Polychaetes.</title>
        <authorList>
            <person name="Perez M."/>
            <person name="Aroh O."/>
            <person name="Sun Y."/>
            <person name="Lan Y."/>
            <person name="Juniper S.K."/>
            <person name="Young C.R."/>
            <person name="Angers B."/>
            <person name="Qian P.Y."/>
        </authorList>
    </citation>
    <scope>NUCLEOTIDE SEQUENCE</scope>
    <source>
        <strain evidence="9">P08H-3</strain>
    </source>
</reference>
<dbReference type="EMBL" id="JAODUP010000758">
    <property type="protein sequence ID" value="KAK2144426.1"/>
    <property type="molecule type" value="Genomic_DNA"/>
</dbReference>
<dbReference type="Proteomes" id="UP001208570">
    <property type="component" value="Unassembled WGS sequence"/>
</dbReference>
<evidence type="ECO:0000256" key="2">
    <source>
        <dbReference type="ARBA" id="ARBA00007647"/>
    </source>
</evidence>
<keyword evidence="3 8" id="KW-0328">Glycosyltransferase</keyword>
<evidence type="ECO:0000256" key="6">
    <source>
        <dbReference type="ARBA" id="ARBA00022989"/>
    </source>
</evidence>
<keyword evidence="5 8" id="KW-0812">Transmembrane</keyword>
<keyword evidence="4 8" id="KW-0808">Transferase</keyword>
<organism evidence="9 10">
    <name type="scientific">Paralvinella palmiformis</name>
    <dbReference type="NCBI Taxonomy" id="53620"/>
    <lineage>
        <taxon>Eukaryota</taxon>
        <taxon>Metazoa</taxon>
        <taxon>Spiralia</taxon>
        <taxon>Lophotrochozoa</taxon>
        <taxon>Annelida</taxon>
        <taxon>Polychaeta</taxon>
        <taxon>Sedentaria</taxon>
        <taxon>Canalipalpata</taxon>
        <taxon>Terebellida</taxon>
        <taxon>Terebelliformia</taxon>
        <taxon>Alvinellidae</taxon>
        <taxon>Paralvinella</taxon>
    </lineage>
</organism>
<proteinExistence type="inferred from homology"/>
<evidence type="ECO:0000313" key="10">
    <source>
        <dbReference type="Proteomes" id="UP001208570"/>
    </source>
</evidence>
<dbReference type="InterPro" id="IPR008166">
    <property type="entry name" value="Glyco_transf_92"/>
</dbReference>
<name>A0AAD9J1J2_9ANNE</name>
<evidence type="ECO:0000256" key="4">
    <source>
        <dbReference type="ARBA" id="ARBA00022679"/>
    </source>
</evidence>
<dbReference type="EC" id="2.4.1.-" evidence="8"/>
<comment type="caution">
    <text evidence="9">The sequence shown here is derived from an EMBL/GenBank/DDBJ whole genome shotgun (WGS) entry which is preliminary data.</text>
</comment>
<keyword evidence="10" id="KW-1185">Reference proteome</keyword>
<dbReference type="AlphaFoldDB" id="A0AAD9J1J2"/>
<keyword evidence="6 8" id="KW-1133">Transmembrane helix</keyword>
<gene>
    <name evidence="9" type="ORF">LSH36_758g01077</name>
</gene>
<comment type="subcellular location">
    <subcellularLocation>
        <location evidence="1">Membrane</location>
        <topology evidence="1">Single-pass membrane protein</topology>
    </subcellularLocation>
</comment>
<evidence type="ECO:0000313" key="9">
    <source>
        <dbReference type="EMBL" id="KAK2144426.1"/>
    </source>
</evidence>
<accession>A0AAD9J1J2</accession>
<evidence type="ECO:0000256" key="7">
    <source>
        <dbReference type="ARBA" id="ARBA00023136"/>
    </source>
</evidence>